<dbReference type="Proteomes" id="UP000175691">
    <property type="component" value="Unassembled WGS sequence"/>
</dbReference>
<keyword evidence="1" id="KW-0812">Transmembrane</keyword>
<protein>
    <submittedName>
        <fullName evidence="2">Uncharacterized protein</fullName>
    </submittedName>
</protein>
<keyword evidence="1" id="KW-0472">Membrane</keyword>
<evidence type="ECO:0000313" key="2">
    <source>
        <dbReference type="EMBL" id="OFC72764.1"/>
    </source>
</evidence>
<reference evidence="2 3" key="1">
    <citation type="submission" date="2016-08" db="EMBL/GenBank/DDBJ databases">
        <authorList>
            <person name="Seilhamer J.J."/>
        </authorList>
    </citation>
    <scope>NUCLEOTIDE SEQUENCE [LARGE SCALE GENOMIC DNA]</scope>
    <source>
        <strain evidence="2 3">KCTC 42603</strain>
    </source>
</reference>
<comment type="caution">
    <text evidence="2">The sequence shown here is derived from an EMBL/GenBank/DDBJ whole genome shotgun (WGS) entry which is preliminary data.</text>
</comment>
<keyword evidence="1" id="KW-1133">Transmembrane helix</keyword>
<feature type="transmembrane region" description="Helical" evidence="1">
    <location>
        <begin position="54"/>
        <end position="80"/>
    </location>
</feature>
<gene>
    <name evidence="2" type="ORF">BFC18_00100</name>
</gene>
<name>A0A1E7ZH29_9ALTE</name>
<sequence length="90" mass="10435">MRIRIKKQIKLEIAKRVLFALLFLSFSVFVFISKNDYCIGETQVKLCGEHGQEIIFFLFTIFDGLVILWVALPLMAVLSLRDLIKIKSDK</sequence>
<feature type="transmembrane region" description="Helical" evidence="1">
    <location>
        <begin position="16"/>
        <end position="34"/>
    </location>
</feature>
<organism evidence="2 3">
    <name type="scientific">Alteromonas confluentis</name>
    <dbReference type="NCBI Taxonomy" id="1656094"/>
    <lineage>
        <taxon>Bacteria</taxon>
        <taxon>Pseudomonadati</taxon>
        <taxon>Pseudomonadota</taxon>
        <taxon>Gammaproteobacteria</taxon>
        <taxon>Alteromonadales</taxon>
        <taxon>Alteromonadaceae</taxon>
        <taxon>Alteromonas/Salinimonas group</taxon>
        <taxon>Alteromonas</taxon>
    </lineage>
</organism>
<proteinExistence type="predicted"/>
<keyword evidence="3" id="KW-1185">Reference proteome</keyword>
<evidence type="ECO:0000256" key="1">
    <source>
        <dbReference type="SAM" id="Phobius"/>
    </source>
</evidence>
<dbReference type="AlphaFoldDB" id="A0A1E7ZH29"/>
<accession>A0A1E7ZH29</accession>
<dbReference type="EMBL" id="MDHN01000001">
    <property type="protein sequence ID" value="OFC72764.1"/>
    <property type="molecule type" value="Genomic_DNA"/>
</dbReference>
<evidence type="ECO:0000313" key="3">
    <source>
        <dbReference type="Proteomes" id="UP000175691"/>
    </source>
</evidence>